<keyword evidence="3" id="KW-1185">Reference proteome</keyword>
<evidence type="ECO:0000313" key="2">
    <source>
        <dbReference type="EMBL" id="MBO2455777.1"/>
    </source>
</evidence>
<reference evidence="2" key="1">
    <citation type="submission" date="2021-03" db="EMBL/GenBank/DDBJ databases">
        <authorList>
            <person name="Kanchanasin P."/>
            <person name="Saeng-In P."/>
            <person name="Phongsopitanun W."/>
            <person name="Yuki M."/>
            <person name="Kudo T."/>
            <person name="Ohkuma M."/>
            <person name="Tanasupawat S."/>
        </authorList>
    </citation>
    <scope>NUCLEOTIDE SEQUENCE</scope>
    <source>
        <strain evidence="2">GKU 128</strain>
    </source>
</reference>
<feature type="transmembrane region" description="Helical" evidence="1">
    <location>
        <begin position="208"/>
        <end position="228"/>
    </location>
</feature>
<feature type="transmembrane region" description="Helical" evidence="1">
    <location>
        <begin position="126"/>
        <end position="149"/>
    </location>
</feature>
<keyword evidence="1" id="KW-0812">Transmembrane</keyword>
<proteinExistence type="predicted"/>
<keyword evidence="1" id="KW-0472">Membrane</keyword>
<organism evidence="2 3">
    <name type="scientific">Actinomadura barringtoniae</name>
    <dbReference type="NCBI Taxonomy" id="1427535"/>
    <lineage>
        <taxon>Bacteria</taxon>
        <taxon>Bacillati</taxon>
        <taxon>Actinomycetota</taxon>
        <taxon>Actinomycetes</taxon>
        <taxon>Streptosporangiales</taxon>
        <taxon>Thermomonosporaceae</taxon>
        <taxon>Actinomadura</taxon>
    </lineage>
</organism>
<gene>
    <name evidence="2" type="ORF">J4573_52485</name>
</gene>
<keyword evidence="1" id="KW-1133">Transmembrane helix</keyword>
<protein>
    <submittedName>
        <fullName evidence="2">Enediyne biosynthesis protein UnbU</fullName>
    </submittedName>
</protein>
<sequence>MTLKDPRVAALRRFAMSITALTVLGHLVLGFEQAYLTPVVAVLVAYALDLALETLDALGRGRLPKYFGGRKDMLDFLLPAHITGLACAMLLFASSRLGPVIFAVTVAIASKYVFRMRVGGKVRHVLNPSNFGIAMTLLAFPWVGIAPPYEFTERIGGPLDWLVPAAILAAGTMLNAMLTKKIPLIAAWVGGFALQAIVRGVLEGTGPVSALLVMSGTAFVLFTNYMITDPGTTPVKPARQAAFGFVTAIVYGLLVTAHIAFGLFFALVIVCAGRGACLALLGLRRRTPTAIPPQRVATGTASGTATEIAEPVPAVAP</sequence>
<feature type="transmembrane region" description="Helical" evidence="1">
    <location>
        <begin position="263"/>
        <end position="283"/>
    </location>
</feature>
<feature type="transmembrane region" description="Helical" evidence="1">
    <location>
        <begin position="240"/>
        <end position="257"/>
    </location>
</feature>
<feature type="transmembrane region" description="Helical" evidence="1">
    <location>
        <begin position="161"/>
        <end position="178"/>
    </location>
</feature>
<comment type="caution">
    <text evidence="2">The sequence shown here is derived from an EMBL/GenBank/DDBJ whole genome shotgun (WGS) entry which is preliminary data.</text>
</comment>
<accession>A0A939PNU1</accession>
<feature type="transmembrane region" description="Helical" evidence="1">
    <location>
        <begin position="185"/>
        <end position="202"/>
    </location>
</feature>
<evidence type="ECO:0000256" key="1">
    <source>
        <dbReference type="SAM" id="Phobius"/>
    </source>
</evidence>
<dbReference type="RefSeq" id="WP_208264018.1">
    <property type="nucleotide sequence ID" value="NZ_JAGEOJ010000042.1"/>
</dbReference>
<dbReference type="Proteomes" id="UP000669179">
    <property type="component" value="Unassembled WGS sequence"/>
</dbReference>
<evidence type="ECO:0000313" key="3">
    <source>
        <dbReference type="Proteomes" id="UP000669179"/>
    </source>
</evidence>
<dbReference type="EMBL" id="JAGEOJ010000042">
    <property type="protein sequence ID" value="MBO2455777.1"/>
    <property type="molecule type" value="Genomic_DNA"/>
</dbReference>
<name>A0A939PNU1_9ACTN</name>
<dbReference type="AlphaFoldDB" id="A0A939PNU1"/>